<keyword evidence="4" id="KW-0460">Magnesium</keyword>
<evidence type="ECO:0000256" key="8">
    <source>
        <dbReference type="ARBA" id="ARBA00040729"/>
    </source>
</evidence>
<dbReference type="InterPro" id="IPR044751">
    <property type="entry name" value="Ion_transp-like_CBS"/>
</dbReference>
<comment type="caution">
    <text evidence="11">The sequence shown here is derived from an EMBL/GenBank/DDBJ whole genome shotgun (WGS) entry which is preliminary data.</text>
</comment>
<reference evidence="11 12" key="1">
    <citation type="submission" date="2020-08" db="EMBL/GenBank/DDBJ databases">
        <title>Genomic Encyclopedia of Type Strains, Phase IV (KMG-IV): sequencing the most valuable type-strain genomes for metagenomic binning, comparative biology and taxonomic classification.</title>
        <authorList>
            <person name="Goeker M."/>
        </authorList>
    </citation>
    <scope>NUCLEOTIDE SEQUENCE [LARGE SCALE GENOMIC DNA]</scope>
    <source>
        <strain evidence="11 12">DSM 29781</strain>
    </source>
</reference>
<dbReference type="GO" id="GO:0050660">
    <property type="term" value="F:flavin adenine dinucleotide binding"/>
    <property type="evidence" value="ECO:0007669"/>
    <property type="project" value="InterPro"/>
</dbReference>
<evidence type="ECO:0000256" key="6">
    <source>
        <dbReference type="ARBA" id="ARBA00023285"/>
    </source>
</evidence>
<dbReference type="SUPFAM" id="SSF54631">
    <property type="entry name" value="CBS-domain pair"/>
    <property type="match status" value="1"/>
</dbReference>
<dbReference type="Pfam" id="PF00571">
    <property type="entry name" value="CBS"/>
    <property type="match status" value="2"/>
</dbReference>
<dbReference type="SMART" id="SM00116">
    <property type="entry name" value="CBS"/>
    <property type="match status" value="2"/>
</dbReference>
<evidence type="ECO:0000256" key="5">
    <source>
        <dbReference type="ARBA" id="ARBA00023122"/>
    </source>
</evidence>
<dbReference type="Pfam" id="PF21917">
    <property type="entry name" value="NMB0537_N"/>
    <property type="match status" value="1"/>
</dbReference>
<dbReference type="GO" id="GO:0005886">
    <property type="term" value="C:plasma membrane"/>
    <property type="evidence" value="ECO:0007669"/>
    <property type="project" value="TreeGrafter"/>
</dbReference>
<dbReference type="FunFam" id="3.10.580.10:FF:000002">
    <property type="entry name" value="Magnesium/cobalt efflux protein CorC"/>
    <property type="match status" value="1"/>
</dbReference>
<evidence type="ECO:0000256" key="2">
    <source>
        <dbReference type="ARBA" id="ARBA00022448"/>
    </source>
</evidence>
<feature type="domain" description="CBS" evidence="10">
    <location>
        <begin position="131"/>
        <end position="188"/>
    </location>
</feature>
<sequence length="294" mass="32825">MSEPPSGSEPKRSLLERLSALLLRAPEDREQLLSLLRAAHDRDLLDADALSMIEGVFQVSELAARDIMVPRAQMDVIDVVQSPAEFLPRVIATAHSRFPVVEGERDNVIGILHAKDLLRIFADDPPELRDLLRPAVFIPESKRLNVLLRDFRANHNHVAIVVDEYGGVAGLITIEDVLEQIVGDIEDEFDFDEESDHVLPVEPGATGPRYRIRGIAEIEQVNRVMGSQLPDQDFDTIGGLVTEHFGRVPRRGDHVVLEGFRFEVLRADARQVLLLMAERAPDSVRQDDAQAPAH</sequence>
<keyword evidence="3" id="KW-0677">Repeat</keyword>
<dbReference type="SMART" id="SM01091">
    <property type="entry name" value="CorC_HlyC"/>
    <property type="match status" value="1"/>
</dbReference>
<dbReference type="InterPro" id="IPR036318">
    <property type="entry name" value="FAD-bd_PCMH-like_sf"/>
</dbReference>
<evidence type="ECO:0000313" key="12">
    <source>
        <dbReference type="Proteomes" id="UP000532440"/>
    </source>
</evidence>
<protein>
    <recommendedName>
        <fullName evidence="8">Magnesium and cobalt efflux protein CorC</fullName>
    </recommendedName>
</protein>
<dbReference type="AlphaFoldDB" id="A0A7W8HHF3"/>
<gene>
    <name evidence="11" type="ORF">HNQ70_002131</name>
</gene>
<dbReference type="PANTHER" id="PTHR22777">
    <property type="entry name" value="HEMOLYSIN-RELATED"/>
    <property type="match status" value="1"/>
</dbReference>
<dbReference type="Gene3D" id="3.30.465.10">
    <property type="match status" value="1"/>
</dbReference>
<evidence type="ECO:0000256" key="4">
    <source>
        <dbReference type="ARBA" id="ARBA00022842"/>
    </source>
</evidence>
<dbReference type="InterPro" id="IPR000644">
    <property type="entry name" value="CBS_dom"/>
</dbReference>
<dbReference type="PANTHER" id="PTHR22777:SF27">
    <property type="entry name" value="MAGNESIUM AND COBALT EFFLUX PROTEIN CORC"/>
    <property type="match status" value="1"/>
</dbReference>
<keyword evidence="2" id="KW-0813">Transport</keyword>
<evidence type="ECO:0000256" key="3">
    <source>
        <dbReference type="ARBA" id="ARBA00022737"/>
    </source>
</evidence>
<evidence type="ECO:0000256" key="7">
    <source>
        <dbReference type="ARBA" id="ARBA00037273"/>
    </source>
</evidence>
<dbReference type="RefSeq" id="WP_183967222.1">
    <property type="nucleotide sequence ID" value="NZ_BAABEW010000002.1"/>
</dbReference>
<comment type="function">
    <text evidence="7">Plays a role in the transport of magnesium and cobalt ions.</text>
</comment>
<name>A0A7W8HHF3_9BURK</name>
<keyword evidence="12" id="KW-1185">Reference proteome</keyword>
<dbReference type="Proteomes" id="UP000532440">
    <property type="component" value="Unassembled WGS sequence"/>
</dbReference>
<dbReference type="EMBL" id="JACHGB010000004">
    <property type="protein sequence ID" value="MBB5272117.1"/>
    <property type="molecule type" value="Genomic_DNA"/>
</dbReference>
<proteinExistence type="inferred from homology"/>
<dbReference type="Gene3D" id="3.10.580.10">
    <property type="entry name" value="CBS-domain"/>
    <property type="match status" value="1"/>
</dbReference>
<evidence type="ECO:0000256" key="9">
    <source>
        <dbReference type="PROSITE-ProRule" id="PRU00703"/>
    </source>
</evidence>
<evidence type="ECO:0000313" key="11">
    <source>
        <dbReference type="EMBL" id="MBB5272117.1"/>
    </source>
</evidence>
<keyword evidence="5 9" id="KW-0129">CBS domain</keyword>
<accession>A0A7W8HHF3</accession>
<keyword evidence="6" id="KW-0170">Cobalt</keyword>
<organism evidence="11 12">
    <name type="scientific">Quisquiliibacterium transsilvanicum</name>
    <dbReference type="NCBI Taxonomy" id="1549638"/>
    <lineage>
        <taxon>Bacteria</taxon>
        <taxon>Pseudomonadati</taxon>
        <taxon>Pseudomonadota</taxon>
        <taxon>Betaproteobacteria</taxon>
        <taxon>Burkholderiales</taxon>
        <taxon>Burkholderiaceae</taxon>
        <taxon>Quisquiliibacterium</taxon>
    </lineage>
</organism>
<dbReference type="CDD" id="cd04590">
    <property type="entry name" value="CBS_pair_CorC_HlyC_assoc"/>
    <property type="match status" value="1"/>
</dbReference>
<dbReference type="SUPFAM" id="SSF56176">
    <property type="entry name" value="FAD-binding/transporter-associated domain-like"/>
    <property type="match status" value="1"/>
</dbReference>
<dbReference type="InterPro" id="IPR016169">
    <property type="entry name" value="FAD-bd_PCMH_sub2"/>
</dbReference>
<feature type="domain" description="CBS" evidence="10">
    <location>
        <begin position="68"/>
        <end position="128"/>
    </location>
</feature>
<evidence type="ECO:0000259" key="10">
    <source>
        <dbReference type="PROSITE" id="PS51371"/>
    </source>
</evidence>
<dbReference type="PROSITE" id="PS51371">
    <property type="entry name" value="CBS"/>
    <property type="match status" value="2"/>
</dbReference>
<comment type="similarity">
    <text evidence="1">Belongs to the UPF0053 family.</text>
</comment>
<dbReference type="Pfam" id="PF03471">
    <property type="entry name" value="CorC_HlyC"/>
    <property type="match status" value="1"/>
</dbReference>
<dbReference type="InterPro" id="IPR046342">
    <property type="entry name" value="CBS_dom_sf"/>
</dbReference>
<dbReference type="InterPro" id="IPR005170">
    <property type="entry name" value="Transptr-assoc_dom"/>
</dbReference>
<evidence type="ECO:0000256" key="1">
    <source>
        <dbReference type="ARBA" id="ARBA00006337"/>
    </source>
</evidence>
<dbReference type="InterPro" id="IPR054115">
    <property type="entry name" value="CorC_N"/>
</dbReference>